<organism evidence="1 2">
    <name type="scientific">Panicum miliaceum</name>
    <name type="common">Proso millet</name>
    <name type="synonym">Broomcorn millet</name>
    <dbReference type="NCBI Taxonomy" id="4540"/>
    <lineage>
        <taxon>Eukaryota</taxon>
        <taxon>Viridiplantae</taxon>
        <taxon>Streptophyta</taxon>
        <taxon>Embryophyta</taxon>
        <taxon>Tracheophyta</taxon>
        <taxon>Spermatophyta</taxon>
        <taxon>Magnoliopsida</taxon>
        <taxon>Liliopsida</taxon>
        <taxon>Poales</taxon>
        <taxon>Poaceae</taxon>
        <taxon>PACMAD clade</taxon>
        <taxon>Panicoideae</taxon>
        <taxon>Panicodae</taxon>
        <taxon>Paniceae</taxon>
        <taxon>Panicinae</taxon>
        <taxon>Panicum</taxon>
        <taxon>Panicum sect. Panicum</taxon>
    </lineage>
</organism>
<dbReference type="InterPro" id="IPR012337">
    <property type="entry name" value="RNaseH-like_sf"/>
</dbReference>
<dbReference type="Proteomes" id="UP000275267">
    <property type="component" value="Unassembled WGS sequence"/>
</dbReference>
<dbReference type="Gene3D" id="3.30.420.10">
    <property type="entry name" value="Ribonuclease H-like superfamily/Ribonuclease H"/>
    <property type="match status" value="1"/>
</dbReference>
<evidence type="ECO:0000313" key="1">
    <source>
        <dbReference type="EMBL" id="RLN34160.1"/>
    </source>
</evidence>
<sequence length="110" mass="12543">MVLYADGGDLPVVLKRFLTEEDHIFTVPKAAPIYEYLSGPHPLFGVRCSSLEKIARVVLCLPRLGKPEGADHDNWHSWYLLPSQVKYTATDAYLSYEIAKQLEIKDGYRF</sequence>
<keyword evidence="2" id="KW-1185">Reference proteome</keyword>
<accession>A0A3L6TAJ1</accession>
<protein>
    <submittedName>
        <fullName evidence="1">Uncharacterized protein</fullName>
    </submittedName>
</protein>
<dbReference type="InterPro" id="IPR036397">
    <property type="entry name" value="RNaseH_sf"/>
</dbReference>
<dbReference type="SUPFAM" id="SSF53098">
    <property type="entry name" value="Ribonuclease H-like"/>
    <property type="match status" value="1"/>
</dbReference>
<dbReference type="GO" id="GO:0003676">
    <property type="term" value="F:nucleic acid binding"/>
    <property type="evidence" value="ECO:0007669"/>
    <property type="project" value="InterPro"/>
</dbReference>
<proteinExistence type="predicted"/>
<name>A0A3L6TAJ1_PANMI</name>
<dbReference type="AlphaFoldDB" id="A0A3L6TAJ1"/>
<dbReference type="EMBL" id="PQIB02000002">
    <property type="protein sequence ID" value="RLN34160.1"/>
    <property type="molecule type" value="Genomic_DNA"/>
</dbReference>
<evidence type="ECO:0000313" key="2">
    <source>
        <dbReference type="Proteomes" id="UP000275267"/>
    </source>
</evidence>
<comment type="caution">
    <text evidence="1">The sequence shown here is derived from an EMBL/GenBank/DDBJ whole genome shotgun (WGS) entry which is preliminary data.</text>
</comment>
<reference evidence="2" key="1">
    <citation type="journal article" date="2019" name="Nat. Commun.">
        <title>The genome of broomcorn millet.</title>
        <authorList>
            <person name="Zou C."/>
            <person name="Miki D."/>
            <person name="Li D."/>
            <person name="Tang Q."/>
            <person name="Xiao L."/>
            <person name="Rajput S."/>
            <person name="Deng P."/>
            <person name="Jia W."/>
            <person name="Huang R."/>
            <person name="Zhang M."/>
            <person name="Sun Y."/>
            <person name="Hu J."/>
            <person name="Fu X."/>
            <person name="Schnable P.S."/>
            <person name="Li F."/>
            <person name="Zhang H."/>
            <person name="Feng B."/>
            <person name="Zhu X."/>
            <person name="Liu R."/>
            <person name="Schnable J.C."/>
            <person name="Zhu J.-K."/>
            <person name="Zhang H."/>
        </authorList>
    </citation>
    <scope>NUCLEOTIDE SEQUENCE [LARGE SCALE GENOMIC DNA]</scope>
</reference>
<gene>
    <name evidence="1" type="ORF">C2845_PM03G26270</name>
</gene>